<feature type="binding site" evidence="9">
    <location>
        <position position="211"/>
    </location>
    <ligand>
        <name>substrate</name>
    </ligand>
</feature>
<dbReference type="HAMAP" id="MF_00956">
    <property type="entry name" value="GDP_fucose_synth"/>
    <property type="match status" value="1"/>
</dbReference>
<dbReference type="Gene3D" id="3.40.50.720">
    <property type="entry name" value="NAD(P)-binding Rossmann-like Domain"/>
    <property type="match status" value="1"/>
</dbReference>
<dbReference type="InterPro" id="IPR036291">
    <property type="entry name" value="NAD(P)-bd_dom_sf"/>
</dbReference>
<dbReference type="SUPFAM" id="SSF51735">
    <property type="entry name" value="NAD(P)-binding Rossmann-fold domains"/>
    <property type="match status" value="1"/>
</dbReference>
<feature type="active site" description="Proton donor/acceptor" evidence="9">
    <location>
        <position position="138"/>
    </location>
</feature>
<reference evidence="11 12" key="1">
    <citation type="journal article" date="2019" name="Environ. Microbiol.">
        <title>Species interactions and distinct microbial communities in high Arctic permafrost affected cryosols are associated with the CH4 and CO2 gas fluxes.</title>
        <authorList>
            <person name="Altshuler I."/>
            <person name="Hamel J."/>
            <person name="Turney S."/>
            <person name="Magnuson E."/>
            <person name="Levesque R."/>
            <person name="Greer C."/>
            <person name="Whyte L.G."/>
        </authorList>
    </citation>
    <scope>NUCLEOTIDE SEQUENCE [LARGE SCALE GENOMIC DNA]</scope>
    <source>
        <strain evidence="11 12">S06.C</strain>
    </source>
</reference>
<comment type="catalytic activity">
    <reaction evidence="8 9">
        <text>GDP-beta-L-fucose + NADP(+) = GDP-4-dehydro-alpha-D-rhamnose + NADPH + H(+)</text>
        <dbReference type="Rhea" id="RHEA:18885"/>
        <dbReference type="ChEBI" id="CHEBI:15378"/>
        <dbReference type="ChEBI" id="CHEBI:57273"/>
        <dbReference type="ChEBI" id="CHEBI:57783"/>
        <dbReference type="ChEBI" id="CHEBI:57964"/>
        <dbReference type="ChEBI" id="CHEBI:58349"/>
        <dbReference type="EC" id="1.1.1.271"/>
    </reaction>
</comment>
<comment type="caution">
    <text evidence="11">The sequence shown here is derived from an EMBL/GenBank/DDBJ whole genome shotgun (WGS) entry which is preliminary data.</text>
</comment>
<dbReference type="EMBL" id="RCZI01000004">
    <property type="protein sequence ID" value="TPG25899.1"/>
    <property type="molecule type" value="Genomic_DNA"/>
</dbReference>
<dbReference type="Proteomes" id="UP000319212">
    <property type="component" value="Unassembled WGS sequence"/>
</dbReference>
<dbReference type="EC" id="1.1.1.271" evidence="3 9"/>
<evidence type="ECO:0000313" key="11">
    <source>
        <dbReference type="EMBL" id="TPG25899.1"/>
    </source>
</evidence>
<comment type="similarity">
    <text evidence="2 9">Belongs to the NAD(P)-dependent epimerase/dehydratase family. Fucose synthase subfamily.</text>
</comment>
<feature type="binding site" evidence="9">
    <location>
        <position position="189"/>
    </location>
    <ligand>
        <name>substrate</name>
    </ligand>
</feature>
<feature type="site" description="Important for catalytic activity" evidence="9">
    <location>
        <position position="109"/>
    </location>
</feature>
<feature type="binding site" evidence="9">
    <location>
        <position position="204"/>
    </location>
    <ligand>
        <name>substrate</name>
    </ligand>
</feature>
<gene>
    <name evidence="9" type="primary">fcl</name>
    <name evidence="11" type="ORF">EAH82_15920</name>
</gene>
<feature type="domain" description="NAD-dependent epimerase/dehydratase" evidence="10">
    <location>
        <begin position="8"/>
        <end position="232"/>
    </location>
</feature>
<keyword evidence="6 9" id="KW-0413">Isomerase</keyword>
<dbReference type="FunFam" id="3.40.50.720:FF:000101">
    <property type="entry name" value="GDP-L-fucose synthase"/>
    <property type="match status" value="1"/>
</dbReference>
<evidence type="ECO:0000256" key="8">
    <source>
        <dbReference type="ARBA" id="ARBA00051935"/>
    </source>
</evidence>
<feature type="binding site" evidence="9">
    <location>
        <begin position="165"/>
        <end position="168"/>
    </location>
    <ligand>
        <name>NADP(+)</name>
        <dbReference type="ChEBI" id="CHEBI:58349"/>
    </ligand>
</feature>
<dbReference type="PANTHER" id="PTHR43238:SF1">
    <property type="entry name" value="GDP-L-FUCOSE SYNTHASE"/>
    <property type="match status" value="1"/>
</dbReference>
<sequence>MNELHKRIYVAGHRGMVGGAIVRSLQALGHDRIITRTHAELDLTDQAAVRAFFAEEKPDEVYLAAAKVGGIHANATYPAEFLYANLMLEANVVHEAWRSGVTRLLFLGSSCIYPRLAAQPMAEDALLTGKLEPTNEPYAIAKIAGIKLCESYNRQYGTDYRSVMPTNLYGPGDNYHPENSHVLPALIRRFHEARDSGAPSVVIWGSGTPKREFLYVDDMAAACLHVMALPQSRYAACTEPMNSHINVGSGEDLSIAELAQLVGDVVGYQGRIVCDASKPDGAPRKLLDISRIRALGWTPRVALREGIERAYQNFLAHAGVAA</sequence>
<name>A0A502DN34_9BURK</name>
<accession>A0A502DN34</accession>
<evidence type="ECO:0000256" key="9">
    <source>
        <dbReference type="HAMAP-Rule" id="MF_00956"/>
    </source>
</evidence>
<dbReference type="InterPro" id="IPR001509">
    <property type="entry name" value="Epimerase_deHydtase"/>
</dbReference>
<feature type="binding site" evidence="9">
    <location>
        <position position="280"/>
    </location>
    <ligand>
        <name>substrate</name>
    </ligand>
</feature>
<dbReference type="Gene3D" id="3.90.25.10">
    <property type="entry name" value="UDP-galactose 4-epimerase, domain 1"/>
    <property type="match status" value="1"/>
</dbReference>
<evidence type="ECO:0000256" key="3">
    <source>
        <dbReference type="ARBA" id="ARBA00012371"/>
    </source>
</evidence>
<dbReference type="AlphaFoldDB" id="A0A502DN34"/>
<feature type="binding site" evidence="9">
    <location>
        <begin position="107"/>
        <end position="110"/>
    </location>
    <ligand>
        <name>NADP(+)</name>
        <dbReference type="ChEBI" id="CHEBI:58349"/>
    </ligand>
</feature>
<dbReference type="RefSeq" id="WP_140843330.1">
    <property type="nucleotide sequence ID" value="NZ_RCZI01000004.1"/>
</dbReference>
<dbReference type="GO" id="GO:0042351">
    <property type="term" value="P:'de novo' GDP-L-fucose biosynthetic process"/>
    <property type="evidence" value="ECO:0007669"/>
    <property type="project" value="UniProtKB-UniRule"/>
</dbReference>
<feature type="binding site" evidence="9">
    <location>
        <position position="142"/>
    </location>
    <ligand>
        <name>NADP(+)</name>
        <dbReference type="ChEBI" id="CHEBI:58349"/>
    </ligand>
</feature>
<dbReference type="OrthoDB" id="9811425at2"/>
<feature type="binding site" evidence="9">
    <location>
        <position position="181"/>
    </location>
    <ligand>
        <name>NADP(+)</name>
        <dbReference type="ChEBI" id="CHEBI:58349"/>
    </ligand>
</feature>
<keyword evidence="5 9" id="KW-0560">Oxidoreductase</keyword>
<dbReference type="GO" id="GO:0016853">
    <property type="term" value="F:isomerase activity"/>
    <property type="evidence" value="ECO:0007669"/>
    <property type="project" value="UniProtKB-KW"/>
</dbReference>
<feature type="binding site" evidence="9">
    <location>
        <begin position="12"/>
        <end position="18"/>
    </location>
    <ligand>
        <name>NADP(+)</name>
        <dbReference type="ChEBI" id="CHEBI:58349"/>
    </ligand>
</feature>
<evidence type="ECO:0000256" key="7">
    <source>
        <dbReference type="ARBA" id="ARBA00023268"/>
    </source>
</evidence>
<dbReference type="CDD" id="cd05239">
    <property type="entry name" value="GDP_FS_SDR_e"/>
    <property type="match status" value="1"/>
</dbReference>
<comment type="function">
    <text evidence="9">Catalyzes the two-step NADP-dependent conversion of GDP-4-dehydro-6-deoxy-D-mannose to GDP-fucose, involving an epimerase and a reductase reaction.</text>
</comment>
<evidence type="ECO:0000256" key="2">
    <source>
        <dbReference type="ARBA" id="ARBA00005959"/>
    </source>
</evidence>
<protein>
    <recommendedName>
        <fullName evidence="3 9">GDP-L-fucose synthase</fullName>
        <ecNumber evidence="3 9">1.1.1.271</ecNumber>
    </recommendedName>
    <alternativeName>
        <fullName evidence="9">GDP-4-keto-6-deoxy-D-mannose-3,5-epimerase-4-reductase</fullName>
    </alternativeName>
</protein>
<evidence type="ECO:0000313" key="12">
    <source>
        <dbReference type="Proteomes" id="UP000319212"/>
    </source>
</evidence>
<evidence type="ECO:0000256" key="1">
    <source>
        <dbReference type="ARBA" id="ARBA00004883"/>
    </source>
</evidence>
<comment type="pathway">
    <text evidence="1 9">Nucleotide-sugar biosynthesis; GDP-L-fucose biosynthesis via de novo pathway; GDP-L-fucose from GDP-alpha-D-mannose: step 2/2.</text>
</comment>
<evidence type="ECO:0000259" key="10">
    <source>
        <dbReference type="Pfam" id="PF01370"/>
    </source>
</evidence>
<organism evidence="11 12">
    <name type="scientific">Variovorax guangxiensis</name>
    <dbReference type="NCBI Taxonomy" id="1775474"/>
    <lineage>
        <taxon>Bacteria</taxon>
        <taxon>Pseudomonadati</taxon>
        <taxon>Pseudomonadota</taxon>
        <taxon>Betaproteobacteria</taxon>
        <taxon>Burkholderiales</taxon>
        <taxon>Comamonadaceae</taxon>
        <taxon>Variovorax</taxon>
    </lineage>
</organism>
<evidence type="ECO:0000256" key="6">
    <source>
        <dbReference type="ARBA" id="ARBA00023235"/>
    </source>
</evidence>
<dbReference type="GO" id="GO:0050577">
    <property type="term" value="F:GDP-L-fucose synthase activity"/>
    <property type="evidence" value="ECO:0007669"/>
    <property type="project" value="UniProtKB-UniRule"/>
</dbReference>
<dbReference type="UniPathway" id="UPA00128">
    <property type="reaction ID" value="UER00191"/>
</dbReference>
<dbReference type="InterPro" id="IPR028614">
    <property type="entry name" value="GDP_fucose/colitose_synth"/>
</dbReference>
<evidence type="ECO:0000256" key="5">
    <source>
        <dbReference type="ARBA" id="ARBA00023002"/>
    </source>
</evidence>
<keyword evidence="7 9" id="KW-0511">Multifunctional enzyme</keyword>
<proteinExistence type="inferred from homology"/>
<keyword evidence="4 9" id="KW-0521">NADP</keyword>
<dbReference type="PANTHER" id="PTHR43238">
    <property type="entry name" value="GDP-L-FUCOSE SYNTHASE"/>
    <property type="match status" value="1"/>
</dbReference>
<dbReference type="GO" id="GO:0070401">
    <property type="term" value="F:NADP+ binding"/>
    <property type="evidence" value="ECO:0007669"/>
    <property type="project" value="UniProtKB-UniRule"/>
</dbReference>
<feature type="site" description="Important for catalytic activity" evidence="9">
    <location>
        <position position="111"/>
    </location>
</feature>
<evidence type="ECO:0000256" key="4">
    <source>
        <dbReference type="ARBA" id="ARBA00022857"/>
    </source>
</evidence>
<dbReference type="Pfam" id="PF01370">
    <property type="entry name" value="Epimerase"/>
    <property type="match status" value="1"/>
</dbReference>